<protein>
    <submittedName>
        <fullName evidence="3">Uncharacterized protein</fullName>
    </submittedName>
</protein>
<proteinExistence type="predicted"/>
<dbReference type="AlphaFoldDB" id="D0KZM1"/>
<keyword evidence="2" id="KW-0812">Transmembrane</keyword>
<dbReference type="Proteomes" id="UP000009102">
    <property type="component" value="Chromosome"/>
</dbReference>
<keyword evidence="4" id="KW-1185">Reference proteome</keyword>
<evidence type="ECO:0000256" key="1">
    <source>
        <dbReference type="SAM" id="MobiDB-lite"/>
    </source>
</evidence>
<evidence type="ECO:0000256" key="2">
    <source>
        <dbReference type="SAM" id="Phobius"/>
    </source>
</evidence>
<feature type="region of interest" description="Disordered" evidence="1">
    <location>
        <begin position="246"/>
        <end position="356"/>
    </location>
</feature>
<dbReference type="STRING" id="555778.Hneap_1058"/>
<reference evidence="3 4" key="1">
    <citation type="submission" date="2009-10" db="EMBL/GenBank/DDBJ databases">
        <title>Complete sequence of Halothiobacillus neapolitanus c2.</title>
        <authorList>
            <consortium name="US DOE Joint Genome Institute"/>
            <person name="Lucas S."/>
            <person name="Copeland A."/>
            <person name="Lapidus A."/>
            <person name="Glavina del Rio T."/>
            <person name="Tice H."/>
            <person name="Bruce D."/>
            <person name="Goodwin L."/>
            <person name="Pitluck S."/>
            <person name="Davenport K."/>
            <person name="Brettin T."/>
            <person name="Detter J.C."/>
            <person name="Han C."/>
            <person name="Tapia R."/>
            <person name="Larimer F."/>
            <person name="Land M."/>
            <person name="Hauser L."/>
            <person name="Kyrpides N."/>
            <person name="Mikhailova N."/>
            <person name="Kerfeld C."/>
            <person name="Cannon G."/>
            <person name="Heinhort S."/>
        </authorList>
    </citation>
    <scope>NUCLEOTIDE SEQUENCE [LARGE SCALE GENOMIC DNA]</scope>
    <source>
        <strain evidence="4">ATCC 23641 / c2</strain>
    </source>
</reference>
<dbReference type="KEGG" id="hna:Hneap_1058"/>
<feature type="transmembrane region" description="Helical" evidence="2">
    <location>
        <begin position="20"/>
        <end position="42"/>
    </location>
</feature>
<organism evidence="3 4">
    <name type="scientific">Halothiobacillus neapolitanus (strain ATCC 23641 / DSM 15147 / CIP 104769 / NCIMB 8539 / c2)</name>
    <name type="common">Thiobacillus neapolitanus</name>
    <dbReference type="NCBI Taxonomy" id="555778"/>
    <lineage>
        <taxon>Bacteria</taxon>
        <taxon>Pseudomonadati</taxon>
        <taxon>Pseudomonadota</taxon>
        <taxon>Gammaproteobacteria</taxon>
        <taxon>Chromatiales</taxon>
        <taxon>Halothiobacillaceae</taxon>
        <taxon>Halothiobacillus</taxon>
    </lineage>
</organism>
<feature type="compositionally biased region" description="Polar residues" evidence="1">
    <location>
        <begin position="250"/>
        <end position="266"/>
    </location>
</feature>
<keyword evidence="2" id="KW-1133">Transmembrane helix</keyword>
<evidence type="ECO:0000313" key="4">
    <source>
        <dbReference type="Proteomes" id="UP000009102"/>
    </source>
</evidence>
<feature type="compositionally biased region" description="Basic and acidic residues" evidence="1">
    <location>
        <begin position="268"/>
        <end position="277"/>
    </location>
</feature>
<keyword evidence="2" id="KW-0472">Membrane</keyword>
<dbReference type="EMBL" id="CP001801">
    <property type="protein sequence ID" value="ACX95894.1"/>
    <property type="molecule type" value="Genomic_DNA"/>
</dbReference>
<sequence length="415" mass="45302">MTTPTTTAATHAVFTQHWAILATEAAVVLLFFALGIGLLSWLGRRKRINAARALLDERNDLAETATETFHTHVQALATGKTLTPDELDDYEQRSLQVVNELVEPWLEPSAENLRDAVRQIMTIRHNDLHQIAAIFRQQQAAEPISDNSANAPQIQQLQTELAASQKTEAERSAQLAEALKSVSIIVGEYGRKFGVEADYRVPQILRALIYLQSIDKGMNQKEASDAADASMDSGIDVFDEENLADESVKATPTTPATDPVSASSSEPKAVHKPESKPAPKAPENEPQVADATASTAQTEIGKQTASTKETVTAPDKQPEEPKIVDLAETSSEPKSDEIKSVEKVGTEEHETTEEQIDLDAVELPENAPDNTEFNLDLDDIDALLDAEISRQQEKATTPTTLPNLDDDELDLSKKP</sequence>
<dbReference type="OrthoDB" id="10009602at2"/>
<dbReference type="HOGENOM" id="CLU_661846_0_0_6"/>
<evidence type="ECO:0000313" key="3">
    <source>
        <dbReference type="EMBL" id="ACX95894.1"/>
    </source>
</evidence>
<dbReference type="RefSeq" id="WP_012823930.1">
    <property type="nucleotide sequence ID" value="NC_013422.1"/>
</dbReference>
<gene>
    <name evidence="3" type="ordered locus">Hneap_1058</name>
</gene>
<feature type="region of interest" description="Disordered" evidence="1">
    <location>
        <begin position="388"/>
        <end position="415"/>
    </location>
</feature>
<name>D0KZM1_HALNC</name>
<feature type="compositionally biased region" description="Polar residues" evidence="1">
    <location>
        <begin position="292"/>
        <end position="310"/>
    </location>
</feature>
<feature type="compositionally biased region" description="Basic and acidic residues" evidence="1">
    <location>
        <begin position="316"/>
        <end position="349"/>
    </location>
</feature>
<accession>D0KZM1</accession>